<dbReference type="Proteomes" id="UP001244443">
    <property type="component" value="Chromosome"/>
</dbReference>
<reference evidence="1" key="1">
    <citation type="submission" date="2023-08" db="EMBL/GenBank/DDBJ databases">
        <title>Comparative genomics and taxonomic characterization of three novel marine species of genus Marivirga.</title>
        <authorList>
            <person name="Muhammad N."/>
            <person name="Kim S.-G."/>
        </authorList>
    </citation>
    <scope>NUCLEOTIDE SEQUENCE [LARGE SCALE GENOMIC DNA]</scope>
    <source>
        <strain evidence="1">ABR2-2</strain>
    </source>
</reference>
<dbReference type="AlphaFoldDB" id="A0AA49JI72"/>
<organism evidence="1 2">
    <name type="scientific">Marivirga arenosa</name>
    <dbReference type="NCBI Taxonomy" id="3059076"/>
    <lineage>
        <taxon>Bacteria</taxon>
        <taxon>Pseudomonadati</taxon>
        <taxon>Bacteroidota</taxon>
        <taxon>Cytophagia</taxon>
        <taxon>Cytophagales</taxon>
        <taxon>Marivirgaceae</taxon>
        <taxon>Marivirga</taxon>
    </lineage>
</organism>
<protein>
    <submittedName>
        <fullName evidence="1">Uncharacterized protein</fullName>
    </submittedName>
</protein>
<accession>A0AA49JI72</accession>
<name>A0AA49JI72_9BACT</name>
<dbReference type="RefSeq" id="WP_308357914.1">
    <property type="nucleotide sequence ID" value="NZ_CP129970.2"/>
</dbReference>
<evidence type="ECO:0000313" key="2">
    <source>
        <dbReference type="Proteomes" id="UP001244443"/>
    </source>
</evidence>
<sequence>MSDIAISIQDLGKNYIIGHKKEGEFQHTIGNKLGNIFKPDVNEKEVL</sequence>
<evidence type="ECO:0000313" key="1">
    <source>
        <dbReference type="EMBL" id="WKK86740.2"/>
    </source>
</evidence>
<keyword evidence="2" id="KW-1185">Reference proteome</keyword>
<dbReference type="EMBL" id="CP129970">
    <property type="protein sequence ID" value="WKK86740.2"/>
    <property type="molecule type" value="Genomic_DNA"/>
</dbReference>
<gene>
    <name evidence="1" type="ORF">QYS48_07520</name>
</gene>
<proteinExistence type="predicted"/>